<evidence type="ECO:0000313" key="7">
    <source>
        <dbReference type="Proteomes" id="UP000744032"/>
    </source>
</evidence>
<dbReference type="PANTHER" id="PTHR30055">
    <property type="entry name" value="HTH-TYPE TRANSCRIPTIONAL REGULATOR RUTR"/>
    <property type="match status" value="1"/>
</dbReference>
<dbReference type="PRINTS" id="PR00455">
    <property type="entry name" value="HTHTETR"/>
</dbReference>
<dbReference type="InterPro" id="IPR009057">
    <property type="entry name" value="Homeodomain-like_sf"/>
</dbReference>
<sequence>MSRKLRAERTRTIIVKAAAELFDKYGYESSSLNDIVARANVTKGAVYFHFATKEALARAVLDLNQGISRRLVAENDRPGRSALEVLVRAAFEMAERAAQCSVVGAGMRLAVGGAAPGRPSNDPFDAWVGIAADRLAVAVAEGDVAAEADVAAVARSLVWFLVGSRLGGSVPGGAAARAGAVADMWRLLIPGLVPEARRRHYRELVDMLAQSGGRPHSDCVVRHDS</sequence>
<dbReference type="NCBIfam" id="NF041196">
    <property type="entry name" value="ScbR_bind_reg"/>
    <property type="match status" value="1"/>
</dbReference>
<evidence type="ECO:0000256" key="1">
    <source>
        <dbReference type="ARBA" id="ARBA00023015"/>
    </source>
</evidence>
<proteinExistence type="predicted"/>
<protein>
    <submittedName>
        <fullName evidence="6">TetR/AcrR family transcriptional regulator</fullName>
    </submittedName>
</protein>
<organism evidence="6 7">
    <name type="scientific">Streptomyces galbus</name>
    <dbReference type="NCBI Taxonomy" id="33898"/>
    <lineage>
        <taxon>Bacteria</taxon>
        <taxon>Bacillati</taxon>
        <taxon>Actinomycetota</taxon>
        <taxon>Actinomycetes</taxon>
        <taxon>Kitasatosporales</taxon>
        <taxon>Streptomycetaceae</taxon>
        <taxon>Streptomyces</taxon>
    </lineage>
</organism>
<dbReference type="InterPro" id="IPR050109">
    <property type="entry name" value="HTH-type_TetR-like_transc_reg"/>
</dbReference>
<dbReference type="Gene3D" id="1.10.357.10">
    <property type="entry name" value="Tetracycline Repressor, domain 2"/>
    <property type="match status" value="1"/>
</dbReference>
<dbReference type="Pfam" id="PF00440">
    <property type="entry name" value="TetR_N"/>
    <property type="match status" value="1"/>
</dbReference>
<dbReference type="InterPro" id="IPR054126">
    <property type="entry name" value="CprB_TetR_C"/>
</dbReference>
<dbReference type="RefSeq" id="WP_168372692.1">
    <property type="nucleotide sequence ID" value="NZ_JAAXMD010000033.1"/>
</dbReference>
<evidence type="ECO:0000256" key="2">
    <source>
        <dbReference type="ARBA" id="ARBA00023125"/>
    </source>
</evidence>
<dbReference type="InterPro" id="IPR001647">
    <property type="entry name" value="HTH_TetR"/>
</dbReference>
<keyword evidence="2 4" id="KW-0238">DNA-binding</keyword>
<name>A0ABX1IFW0_STRGB</name>
<comment type="caution">
    <text evidence="6">The sequence shown here is derived from an EMBL/GenBank/DDBJ whole genome shotgun (WGS) entry which is preliminary data.</text>
</comment>
<dbReference type="InterPro" id="IPR047923">
    <property type="entry name" value="ArpA-like"/>
</dbReference>
<keyword evidence="3" id="KW-0804">Transcription</keyword>
<keyword evidence="1" id="KW-0805">Transcription regulation</keyword>
<feature type="domain" description="HTH tetR-type" evidence="5">
    <location>
        <begin position="8"/>
        <end position="68"/>
    </location>
</feature>
<dbReference type="EMBL" id="JAAXMD010000033">
    <property type="protein sequence ID" value="NKQ24067.1"/>
    <property type="molecule type" value="Genomic_DNA"/>
</dbReference>
<gene>
    <name evidence="6" type="ORF">HF200_06215</name>
</gene>
<keyword evidence="7" id="KW-1185">Reference proteome</keyword>
<dbReference type="SUPFAM" id="SSF46689">
    <property type="entry name" value="Homeodomain-like"/>
    <property type="match status" value="1"/>
</dbReference>
<dbReference type="Proteomes" id="UP000744032">
    <property type="component" value="Unassembled WGS sequence"/>
</dbReference>
<dbReference type="InterPro" id="IPR036271">
    <property type="entry name" value="Tet_transcr_reg_TetR-rel_C_sf"/>
</dbReference>
<dbReference type="InterPro" id="IPR023772">
    <property type="entry name" value="DNA-bd_HTH_TetR-type_CS"/>
</dbReference>
<evidence type="ECO:0000256" key="3">
    <source>
        <dbReference type="ARBA" id="ARBA00023163"/>
    </source>
</evidence>
<evidence type="ECO:0000313" key="6">
    <source>
        <dbReference type="EMBL" id="NKQ24067.1"/>
    </source>
</evidence>
<evidence type="ECO:0000259" key="5">
    <source>
        <dbReference type="PROSITE" id="PS50977"/>
    </source>
</evidence>
<dbReference type="SUPFAM" id="SSF48498">
    <property type="entry name" value="Tetracyclin repressor-like, C-terminal domain"/>
    <property type="match status" value="1"/>
</dbReference>
<accession>A0ABX1IFW0</accession>
<reference evidence="6 7" key="1">
    <citation type="submission" date="2020-04" db="EMBL/GenBank/DDBJ databases">
        <title>Genome sequence of Streptomyces galbus strain I339.</title>
        <authorList>
            <person name="Silva E.A.N."/>
            <person name="Merces M."/>
            <person name="Castelo Branco A.P.O.T."/>
            <person name="Vasconcelos P.C."/>
            <person name="Costa N.P."/>
            <person name="Marinho G.C.S."/>
            <person name="Oliveira C.J.B."/>
            <person name="Araujo D."/>
            <person name="Rodrigues Junior V.S."/>
            <person name="Almeida R."/>
            <person name="Silva Filho U.R."/>
            <person name="Andrade A.S.A."/>
            <person name="Cibulski S.P."/>
        </authorList>
    </citation>
    <scope>NUCLEOTIDE SEQUENCE [LARGE SCALE GENOMIC DNA]</scope>
    <source>
        <strain evidence="6 7">I339</strain>
    </source>
</reference>
<dbReference type="PROSITE" id="PS50977">
    <property type="entry name" value="HTH_TETR_2"/>
    <property type="match status" value="1"/>
</dbReference>
<dbReference type="PANTHER" id="PTHR30055:SF234">
    <property type="entry name" value="HTH-TYPE TRANSCRIPTIONAL REGULATOR BETI"/>
    <property type="match status" value="1"/>
</dbReference>
<feature type="DNA-binding region" description="H-T-H motif" evidence="4">
    <location>
        <begin position="31"/>
        <end position="50"/>
    </location>
</feature>
<evidence type="ECO:0000256" key="4">
    <source>
        <dbReference type="PROSITE-ProRule" id="PRU00335"/>
    </source>
</evidence>
<dbReference type="Pfam" id="PF21935">
    <property type="entry name" value="TetR_C_45"/>
    <property type="match status" value="1"/>
</dbReference>
<dbReference type="PROSITE" id="PS01081">
    <property type="entry name" value="HTH_TETR_1"/>
    <property type="match status" value="1"/>
</dbReference>